<evidence type="ECO:0000313" key="10">
    <source>
        <dbReference type="Proteomes" id="UP000565441"/>
    </source>
</evidence>
<evidence type="ECO:0000256" key="5">
    <source>
        <dbReference type="ARBA" id="ARBA00023136"/>
    </source>
</evidence>
<keyword evidence="5 7" id="KW-0472">Membrane</keyword>
<keyword evidence="3 7" id="KW-0812">Transmembrane</keyword>
<feature type="transmembrane region" description="Helical" evidence="7">
    <location>
        <begin position="63"/>
        <end position="83"/>
    </location>
</feature>
<feature type="transmembrane region" description="Helical" evidence="7">
    <location>
        <begin position="367"/>
        <end position="389"/>
    </location>
</feature>
<name>A0A8H5M3T6_9AGAR</name>
<dbReference type="CDD" id="cd17330">
    <property type="entry name" value="MFS_SLC46_TetA_like"/>
    <property type="match status" value="1"/>
</dbReference>
<dbReference type="GO" id="GO:0022857">
    <property type="term" value="F:transmembrane transporter activity"/>
    <property type="evidence" value="ECO:0007669"/>
    <property type="project" value="InterPro"/>
</dbReference>
<dbReference type="OrthoDB" id="419616at2759"/>
<evidence type="ECO:0000313" key="9">
    <source>
        <dbReference type="EMBL" id="KAF5379659.1"/>
    </source>
</evidence>
<organism evidence="9 10">
    <name type="scientific">Tricholomella constricta</name>
    <dbReference type="NCBI Taxonomy" id="117010"/>
    <lineage>
        <taxon>Eukaryota</taxon>
        <taxon>Fungi</taxon>
        <taxon>Dikarya</taxon>
        <taxon>Basidiomycota</taxon>
        <taxon>Agaricomycotina</taxon>
        <taxon>Agaricomycetes</taxon>
        <taxon>Agaricomycetidae</taxon>
        <taxon>Agaricales</taxon>
        <taxon>Tricholomatineae</taxon>
        <taxon>Lyophyllaceae</taxon>
        <taxon>Tricholomella</taxon>
    </lineage>
</organism>
<dbReference type="Proteomes" id="UP000565441">
    <property type="component" value="Unassembled WGS sequence"/>
</dbReference>
<evidence type="ECO:0000256" key="7">
    <source>
        <dbReference type="SAM" id="Phobius"/>
    </source>
</evidence>
<sequence>MSSESSQQDELIPKRTPLPKFQLFLVFLVQFAEPVTATVIAPFVNQFVRDTGIIGGDERKTGYYAGVIGSVFFFAEALTVFHWGWASDRVGRRPILLLGPVGLSLAMLSFGMSHNYWILVVSRAIQGVFNGNIGVSKTVIAEITDSTNIADAFAIMPMTWSIGSTIGPILGGILSEPAKRWPQSFGRFEFFHTHAYFLPCAAAGLFSLLSGAIAFVGLKETLPSAIANEKRKRAAEASVETSIISSDSTTPLLTDDTASYGSSDSTGRLGDNELPSIKGDANAPPPFRTLLVPQVMTPQMVYMVLAFVDMSSQILLPLVYSTSIPVGGLGLDPYHIGIILSVFGFVNAIVQLTMLGRLIRRFGPRNVYFVAQISYVVNIGLYPFLIHFARQAGRVDSKVWVVIVAQLVSRLTNGMAWGAIQIIIVDSAPTKAALGAVNGMAQALGSVSRSIGPSVASSLFSITLERNLAGGNMVYLVLAGS</sequence>
<feature type="compositionally biased region" description="Low complexity" evidence="6">
    <location>
        <begin position="248"/>
        <end position="259"/>
    </location>
</feature>
<dbReference type="InterPro" id="IPR036259">
    <property type="entry name" value="MFS_trans_sf"/>
</dbReference>
<evidence type="ECO:0000259" key="8">
    <source>
        <dbReference type="PROSITE" id="PS50850"/>
    </source>
</evidence>
<accession>A0A8H5M3T6</accession>
<feature type="transmembrane region" description="Helical" evidence="7">
    <location>
        <begin position="334"/>
        <end position="355"/>
    </location>
</feature>
<comment type="subcellular location">
    <subcellularLocation>
        <location evidence="1">Membrane</location>
        <topology evidence="1">Multi-pass membrane protein</topology>
    </subcellularLocation>
</comment>
<dbReference type="Pfam" id="PF07690">
    <property type="entry name" value="MFS_1"/>
    <property type="match status" value="1"/>
</dbReference>
<evidence type="ECO:0000256" key="2">
    <source>
        <dbReference type="ARBA" id="ARBA00022448"/>
    </source>
</evidence>
<dbReference type="PROSITE" id="PS50850">
    <property type="entry name" value="MFS"/>
    <property type="match status" value="1"/>
</dbReference>
<dbReference type="PANTHER" id="PTHR23504:SF15">
    <property type="entry name" value="MAJOR FACILITATOR SUPERFAMILY (MFS) PROFILE DOMAIN-CONTAINING PROTEIN"/>
    <property type="match status" value="1"/>
</dbReference>
<proteinExistence type="predicted"/>
<keyword evidence="2" id="KW-0813">Transport</keyword>
<comment type="caution">
    <text evidence="9">The sequence shown here is derived from an EMBL/GenBank/DDBJ whole genome shotgun (WGS) entry which is preliminary data.</text>
</comment>
<dbReference type="InterPro" id="IPR001958">
    <property type="entry name" value="Tet-R_TetA/multi-R_MdtG-like"/>
</dbReference>
<dbReference type="Gene3D" id="1.20.1250.20">
    <property type="entry name" value="MFS general substrate transporter like domains"/>
    <property type="match status" value="1"/>
</dbReference>
<dbReference type="EMBL" id="JAACJP010000015">
    <property type="protein sequence ID" value="KAF5379659.1"/>
    <property type="molecule type" value="Genomic_DNA"/>
</dbReference>
<dbReference type="InterPro" id="IPR020846">
    <property type="entry name" value="MFS_dom"/>
</dbReference>
<feature type="domain" description="Major facilitator superfamily (MFS) profile" evidence="8">
    <location>
        <begin position="22"/>
        <end position="481"/>
    </location>
</feature>
<dbReference type="PANTHER" id="PTHR23504">
    <property type="entry name" value="MAJOR FACILITATOR SUPERFAMILY DOMAIN-CONTAINING PROTEIN 10"/>
    <property type="match status" value="1"/>
</dbReference>
<feature type="transmembrane region" description="Helical" evidence="7">
    <location>
        <begin position="95"/>
        <end position="113"/>
    </location>
</feature>
<feature type="transmembrane region" description="Helical" evidence="7">
    <location>
        <begin position="21"/>
        <end position="43"/>
    </location>
</feature>
<protein>
    <recommendedName>
        <fullName evidence="8">Major facilitator superfamily (MFS) profile domain-containing protein</fullName>
    </recommendedName>
</protein>
<evidence type="ECO:0000256" key="1">
    <source>
        <dbReference type="ARBA" id="ARBA00004141"/>
    </source>
</evidence>
<feature type="transmembrane region" description="Helical" evidence="7">
    <location>
        <begin position="196"/>
        <end position="218"/>
    </location>
</feature>
<keyword evidence="4 7" id="KW-1133">Transmembrane helix</keyword>
<gene>
    <name evidence="9" type="ORF">D9615_005771</name>
</gene>
<evidence type="ECO:0000256" key="3">
    <source>
        <dbReference type="ARBA" id="ARBA00022692"/>
    </source>
</evidence>
<evidence type="ECO:0000256" key="4">
    <source>
        <dbReference type="ARBA" id="ARBA00022989"/>
    </source>
</evidence>
<dbReference type="InterPro" id="IPR011701">
    <property type="entry name" value="MFS"/>
</dbReference>
<keyword evidence="10" id="KW-1185">Reference proteome</keyword>
<dbReference type="GO" id="GO:0016020">
    <property type="term" value="C:membrane"/>
    <property type="evidence" value="ECO:0007669"/>
    <property type="project" value="UniProtKB-SubCell"/>
</dbReference>
<dbReference type="SUPFAM" id="SSF103473">
    <property type="entry name" value="MFS general substrate transporter"/>
    <property type="match status" value="1"/>
</dbReference>
<reference evidence="9 10" key="1">
    <citation type="journal article" date="2020" name="ISME J.">
        <title>Uncovering the hidden diversity of litter-decomposition mechanisms in mushroom-forming fungi.</title>
        <authorList>
            <person name="Floudas D."/>
            <person name="Bentzer J."/>
            <person name="Ahren D."/>
            <person name="Johansson T."/>
            <person name="Persson P."/>
            <person name="Tunlid A."/>
        </authorList>
    </citation>
    <scope>NUCLEOTIDE SEQUENCE [LARGE SCALE GENOMIC DNA]</scope>
    <source>
        <strain evidence="9 10">CBS 661.87</strain>
    </source>
</reference>
<dbReference type="AlphaFoldDB" id="A0A8H5M3T6"/>
<feature type="transmembrane region" description="Helical" evidence="7">
    <location>
        <begin position="300"/>
        <end position="322"/>
    </location>
</feature>
<evidence type="ECO:0000256" key="6">
    <source>
        <dbReference type="SAM" id="MobiDB-lite"/>
    </source>
</evidence>
<feature type="region of interest" description="Disordered" evidence="6">
    <location>
        <begin position="248"/>
        <end position="281"/>
    </location>
</feature>
<dbReference type="PRINTS" id="PR01035">
    <property type="entry name" value="TCRTETA"/>
</dbReference>